<dbReference type="GeneID" id="67444884"/>
<evidence type="ECO:0000256" key="1">
    <source>
        <dbReference type="SAM" id="SignalP"/>
    </source>
</evidence>
<reference evidence="2 3" key="1">
    <citation type="submission" date="2021-08" db="EMBL/GenBank/DDBJ databases">
        <title>Shewanella putrefaciens YZ-J, complete genome.</title>
        <authorList>
            <person name="Yi Z."/>
        </authorList>
    </citation>
    <scope>NUCLEOTIDE SEQUENCE [LARGE SCALE GENOMIC DNA]</scope>
    <source>
        <strain evidence="2 3">YZ-J</strain>
    </source>
</reference>
<feature type="chain" id="PRO_5047270983" evidence="1">
    <location>
        <begin position="23"/>
        <end position="294"/>
    </location>
</feature>
<dbReference type="GO" id="GO:0016787">
    <property type="term" value="F:hydrolase activity"/>
    <property type="evidence" value="ECO:0007669"/>
    <property type="project" value="UniProtKB-KW"/>
</dbReference>
<gene>
    <name evidence="2" type="ORF">K3G22_16455</name>
</gene>
<keyword evidence="3" id="KW-1185">Reference proteome</keyword>
<dbReference type="InterPro" id="IPR022529">
    <property type="entry name" value="DUF3530"/>
</dbReference>
<keyword evidence="2" id="KW-0378">Hydrolase</keyword>
<evidence type="ECO:0000313" key="2">
    <source>
        <dbReference type="EMBL" id="QYX72309.1"/>
    </source>
</evidence>
<name>A0ABX8X9U2_SHEPU</name>
<dbReference type="Proteomes" id="UP000827084">
    <property type="component" value="Chromosome"/>
</dbReference>
<accession>A0ABX8X9U2</accession>
<sequence length="294" mass="31983">MAHIFLAFWVLSLSLMTLPCLSAEPNTSTETPRANPTRNYLPANEVKQITIDNKPYELLVRPWEGKKKLGATIILPATNGTADSPGLMAFLRRNINPAGWASLSLTPPKELPAPNFATAAAEVTTAGAAQLATPSNKPSQKIKPEDSNKHLQEQEEFLIKTMSQLDGIGTDYPGKRVLITAEQSAGILISLLSQKKIADPDVLIVINPYNEDETRNQAIAEKLAKLTMPILDIQSPDGHPASLETAEQRKILAVTLGTPNYRQTTLVLNLDNESAWQNCLNTIKGFAARMSGAH</sequence>
<dbReference type="EMBL" id="CP080635">
    <property type="protein sequence ID" value="QYX72309.1"/>
    <property type="molecule type" value="Genomic_DNA"/>
</dbReference>
<evidence type="ECO:0000313" key="3">
    <source>
        <dbReference type="Proteomes" id="UP000827084"/>
    </source>
</evidence>
<feature type="signal peptide" evidence="1">
    <location>
        <begin position="1"/>
        <end position="22"/>
    </location>
</feature>
<dbReference type="Pfam" id="PF12048">
    <property type="entry name" value="DUF3530"/>
    <property type="match status" value="1"/>
</dbReference>
<proteinExistence type="predicted"/>
<dbReference type="RefSeq" id="WP_011919995.1">
    <property type="nucleotide sequence ID" value="NZ_BMPK01000001.1"/>
</dbReference>
<protein>
    <submittedName>
        <fullName evidence="2">Alpha/beta hydrolase family protein</fullName>
    </submittedName>
</protein>
<organism evidence="2 3">
    <name type="scientific">Shewanella putrefaciens</name>
    <name type="common">Pseudomonas putrefaciens</name>
    <dbReference type="NCBI Taxonomy" id="24"/>
    <lineage>
        <taxon>Bacteria</taxon>
        <taxon>Pseudomonadati</taxon>
        <taxon>Pseudomonadota</taxon>
        <taxon>Gammaproteobacteria</taxon>
        <taxon>Alteromonadales</taxon>
        <taxon>Shewanellaceae</taxon>
        <taxon>Shewanella</taxon>
    </lineage>
</organism>
<keyword evidence="1" id="KW-0732">Signal</keyword>